<proteinExistence type="predicted"/>
<dbReference type="InterPro" id="IPR036412">
    <property type="entry name" value="HAD-like_sf"/>
</dbReference>
<dbReference type="EMBL" id="JBFNXQ010000015">
    <property type="protein sequence ID" value="MEX5718148.1"/>
    <property type="molecule type" value="Genomic_DNA"/>
</dbReference>
<gene>
    <name evidence="3" type="ORF">ABQ292_07160</name>
</gene>
<keyword evidence="1 3" id="KW-0378">Hydrolase</keyword>
<organism evidence="3 4">
    <name type="scientific">Geodermatophilus maliterrae</name>
    <dbReference type="NCBI Taxonomy" id="3162531"/>
    <lineage>
        <taxon>Bacteria</taxon>
        <taxon>Bacillati</taxon>
        <taxon>Actinomycetota</taxon>
        <taxon>Actinomycetes</taxon>
        <taxon>Geodermatophilales</taxon>
        <taxon>Geodermatophilaceae</taxon>
        <taxon>Geodermatophilus</taxon>
    </lineage>
</organism>
<dbReference type="Pfam" id="PF00702">
    <property type="entry name" value="Hydrolase"/>
    <property type="match status" value="1"/>
</dbReference>
<dbReference type="Gene3D" id="1.10.150.520">
    <property type="match status" value="1"/>
</dbReference>
<dbReference type="PANTHER" id="PTHR46470:SF4">
    <property type="entry name" value="5-AMINO-6-(5-PHOSPHO-D-RIBITYLAMINO)URACIL PHOSPHATASE YIGB"/>
    <property type="match status" value="1"/>
</dbReference>
<dbReference type="Proteomes" id="UP001560045">
    <property type="component" value="Unassembled WGS sequence"/>
</dbReference>
<dbReference type="SUPFAM" id="SSF56784">
    <property type="entry name" value="HAD-like"/>
    <property type="match status" value="1"/>
</dbReference>
<keyword evidence="4" id="KW-1185">Reference proteome</keyword>
<evidence type="ECO:0000313" key="3">
    <source>
        <dbReference type="EMBL" id="MEX5718148.1"/>
    </source>
</evidence>
<reference evidence="3 4" key="1">
    <citation type="submission" date="2024-06" db="EMBL/GenBank/DDBJ databases">
        <title>Draft genome sequence of Geodermatophilus badlandi, a novel member of the Geodermatophilaceae isolated from badland sedimentary rocks in the Red desert, Wyoming, USA.</title>
        <authorList>
            <person name="Ben Tekaya S."/>
            <person name="Nouioui I."/>
            <person name="Flores G.M."/>
            <person name="Shaal M.N."/>
            <person name="Bredoire F."/>
            <person name="Basile F."/>
            <person name="Van Diepen L."/>
            <person name="Ward N.L."/>
        </authorList>
    </citation>
    <scope>NUCLEOTIDE SEQUENCE [LARGE SCALE GENOMIC DNA]</scope>
    <source>
        <strain evidence="3 4">WL48A</strain>
    </source>
</reference>
<name>A0ABV3XC68_9ACTN</name>
<dbReference type="SFLD" id="SFLDG01129">
    <property type="entry name" value="C1.5:_HAD__Beta-PGM__Phosphata"/>
    <property type="match status" value="1"/>
</dbReference>
<sequence length="249" mass="27418">MTTPRLPSLAIFDLDDTLYPYEPSHRAGTAALVQFAAKELGVKERAFLDVWDGARKRVKDRLGATGSSHSRLLYAHEAIEMLGLRSQPGLALAMGQAYWRKYLLAAKLRPGARDLLSSLRFNNIPIAIVTDLTAEIQFRKMVHLELDQVVDHVVVSEEATTDKVGLEPFRVLFDRLPRQESAHVWFVGDSVADVSCIERLVADGLIESGTGWLLAGRGEAPPGALTWSRLEQIEDALHALIPGAREASA</sequence>
<dbReference type="SFLD" id="SFLDS00003">
    <property type="entry name" value="Haloacid_Dehalogenase"/>
    <property type="match status" value="1"/>
</dbReference>
<keyword evidence="2" id="KW-0460">Magnesium</keyword>
<comment type="caution">
    <text evidence="3">The sequence shown here is derived from an EMBL/GenBank/DDBJ whole genome shotgun (WGS) entry which is preliminary data.</text>
</comment>
<dbReference type="InterPro" id="IPR051400">
    <property type="entry name" value="HAD-like_hydrolase"/>
</dbReference>
<dbReference type="EC" id="3.1.3.-" evidence="3"/>
<evidence type="ECO:0000256" key="1">
    <source>
        <dbReference type="ARBA" id="ARBA00022801"/>
    </source>
</evidence>
<evidence type="ECO:0000256" key="2">
    <source>
        <dbReference type="ARBA" id="ARBA00022842"/>
    </source>
</evidence>
<dbReference type="InterPro" id="IPR023214">
    <property type="entry name" value="HAD_sf"/>
</dbReference>
<dbReference type="GO" id="GO:0016787">
    <property type="term" value="F:hydrolase activity"/>
    <property type="evidence" value="ECO:0007669"/>
    <property type="project" value="UniProtKB-KW"/>
</dbReference>
<protein>
    <submittedName>
        <fullName evidence="3">HAD family hydrolase</fullName>
        <ecNumber evidence="3">3.1.3.-</ecNumber>
    </submittedName>
</protein>
<dbReference type="PANTHER" id="PTHR46470">
    <property type="entry name" value="N-ACYLNEURAMINATE-9-PHOSPHATASE"/>
    <property type="match status" value="1"/>
</dbReference>
<accession>A0ABV3XC68</accession>
<dbReference type="RefSeq" id="WP_369204708.1">
    <property type="nucleotide sequence ID" value="NZ_JBFNXQ010000015.1"/>
</dbReference>
<evidence type="ECO:0000313" key="4">
    <source>
        <dbReference type="Proteomes" id="UP001560045"/>
    </source>
</evidence>
<dbReference type="Gene3D" id="3.40.50.1000">
    <property type="entry name" value="HAD superfamily/HAD-like"/>
    <property type="match status" value="1"/>
</dbReference>